<proteinExistence type="predicted"/>
<evidence type="ECO:0000313" key="1">
    <source>
        <dbReference type="EMBL" id="PRQ27174.1"/>
    </source>
</evidence>
<dbReference type="EMBL" id="PDCK01000044">
    <property type="protein sequence ID" value="PRQ27174.1"/>
    <property type="molecule type" value="Genomic_DNA"/>
</dbReference>
<accession>A0A2P6PZ21</accession>
<gene>
    <name evidence="1" type="ORF">RchiOBHm_Chr6g0302521</name>
</gene>
<dbReference type="Gramene" id="PRQ27174">
    <property type="protein sequence ID" value="PRQ27174"/>
    <property type="gene ID" value="RchiOBHm_Chr6g0302521"/>
</dbReference>
<reference evidence="1 2" key="1">
    <citation type="journal article" date="2018" name="Nat. Genet.">
        <title>The Rosa genome provides new insights in the design of modern roses.</title>
        <authorList>
            <person name="Bendahmane M."/>
        </authorList>
    </citation>
    <scope>NUCLEOTIDE SEQUENCE [LARGE SCALE GENOMIC DNA]</scope>
    <source>
        <strain evidence="2">cv. Old Blush</strain>
    </source>
</reference>
<name>A0A2P6PZ21_ROSCH</name>
<organism evidence="1 2">
    <name type="scientific">Rosa chinensis</name>
    <name type="common">China rose</name>
    <dbReference type="NCBI Taxonomy" id="74649"/>
    <lineage>
        <taxon>Eukaryota</taxon>
        <taxon>Viridiplantae</taxon>
        <taxon>Streptophyta</taxon>
        <taxon>Embryophyta</taxon>
        <taxon>Tracheophyta</taxon>
        <taxon>Spermatophyta</taxon>
        <taxon>Magnoliopsida</taxon>
        <taxon>eudicotyledons</taxon>
        <taxon>Gunneridae</taxon>
        <taxon>Pentapetalae</taxon>
        <taxon>rosids</taxon>
        <taxon>fabids</taxon>
        <taxon>Rosales</taxon>
        <taxon>Rosaceae</taxon>
        <taxon>Rosoideae</taxon>
        <taxon>Rosoideae incertae sedis</taxon>
        <taxon>Rosa</taxon>
    </lineage>
</organism>
<sequence>MSLYYFFFAPHILRNFLFLHPCKSEPYPTVSPSSSSSTQITLPSISVFNLANRGRREYLDER</sequence>
<protein>
    <submittedName>
        <fullName evidence="1">Uncharacterized protein</fullName>
    </submittedName>
</protein>
<dbReference type="AlphaFoldDB" id="A0A2P6PZ21"/>
<evidence type="ECO:0000313" key="2">
    <source>
        <dbReference type="Proteomes" id="UP000238479"/>
    </source>
</evidence>
<dbReference type="Proteomes" id="UP000238479">
    <property type="component" value="Chromosome 6"/>
</dbReference>
<keyword evidence="2" id="KW-1185">Reference proteome</keyword>
<comment type="caution">
    <text evidence="1">The sequence shown here is derived from an EMBL/GenBank/DDBJ whole genome shotgun (WGS) entry which is preliminary data.</text>
</comment>